<feature type="domain" description="RHD" evidence="10">
    <location>
        <begin position="320"/>
        <end position="345"/>
    </location>
</feature>
<sequence length="1515" mass="164921">MDPRLLRAARGGHLVWLEAVLGVAPAPDQVTVNVLSGTTAGQGGSRHVVTLSNNTCNSNSFLVSPNPPMPALPLLQQQQQPPAQSAPTPTPGQQPPPSAAALLLDVQATTPQGDSALHIVAASGDSEDFLSCAGAIYRNAKHLLDRPNARGDTPLHCAARAGNAAMVKCLLGIARQEEEEEELAGGAATSRLRVAEVLERQNGRRETALHDAVRLGDKRLVDDLLLVHPRLARLPAAAAGAGIMSPLYLAVSLGHDGIAESLLKQVNEPISYTGPAGQTALHAAVLRGQKMTKKILQWNRELAGVTDASGSTALHFAASAEGPEIDIENSSLLRWLRFRWPCQGRQTPSQLLLEADPSLACRPDSNGEYPIHVAASMGNLKLVALLLHKCPECAGLHDARGRTFLHAAVDQRREEIVEFATDGGRESAMAAILNAQDDDGNTAMHLAVVGGVLKVFCYLLRNRKVRLDLANNDGLTPADLSRSTIPTGLYYKKNARTWILWSLVVAKARGGNIRRDHFHEQYVPKLDESAESKKMTESTQIMGIGSVLVATVAFAVAFSPPGGYAAPGGVDGNGRGNLIGAPALAGRYAFDAFMYAVAVAFTCSMLATFSLIYAGTAAVEWKIRYMYFKHSLSWMRKSTRSLLVAFALGVYLVLAPVSRATAIGVCALTAGTMLFRNREVFRMLICAYVLKKRMGIRVVLKIGAPIAVVLLQSSLVYFVIFGGPLWTPLCVLLFVGKILHDDLLRILRHIYVKKDNGMERRALRRCRRVWQQSAPLRRLGGRTKDRHREQLTPPVAPLVLETDLSLACQPDGDGDYPIHVAASAGNLRLVALLLDKCPECADLRDARGRTFLHNARTWILWSLVVAKARGGNIRRDHFHEQYVPKLDESAESKKMTESTQIMGIGSVLVATVAFAVAFSPPGGYAAPGGVDGNGRGNLIGAPALAGRYAFDAFMYAVAVAFTCSMLATFSLIYAGTAAVEWKIRYMYFKHSLSWMRKSTRSLLVAFALGVYLVLAPVSRATAIGVCALTAGTMLFRNREVFRMLICAYVLKKRMGIRVVLKIGAPIAVVLLQSSLVYFVIFGGPLWTPLCVLLFVGKILHDDLLRILRHIYVKKDNGMERRALRRCRRVWQQSAPLRRLGGRTKDRHREQLTPPVAPLVLETDLSLACQPDGDGDYPIHVAASAGNLRLVALLLDKCPECADLRDARGRTFLHVCLDLANNDGLTPADLARSTIPAGLYSNRTNVKYLGPEGEDYIVKLIKLCNFARNARTWILWCLTIANVLSGGNIRRDHFLQRHVPKLDESAESKKMTESAQVLGVGSVLVATVAFAVAFSPPGGYVAAGAPALAGRYAFDAFMYAVALAFTCSMLATLSLMYAGTAAVEMNVRHRYFKNSVWWMRLSMRSLLVAFALGVYLVLAPVSRATAAGVCALAAGTMLFRNRELVLMVSCAHVVRRRMGIRVVLRIGAPIGIDLLISNIVYLIIFGAPFCTPLCVLILFWRVAPTEVLRYVLRKRI</sequence>
<evidence type="ECO:0000313" key="11">
    <source>
        <dbReference type="EnsemblPlants" id="OBART11G05860.1"/>
    </source>
</evidence>
<dbReference type="STRING" id="65489.A0A0D3HJ83"/>
<proteinExistence type="predicted"/>
<feature type="transmembrane region" description="Helical" evidence="9">
    <location>
        <begin position="1400"/>
        <end position="1417"/>
    </location>
</feature>
<dbReference type="PROSITE" id="PS50254">
    <property type="entry name" value="REL_2"/>
    <property type="match status" value="1"/>
</dbReference>
<accession>A0A0D3HJ83</accession>
<feature type="transmembrane region" description="Helical" evidence="9">
    <location>
        <begin position="726"/>
        <end position="744"/>
    </location>
</feature>
<dbReference type="PANTHER" id="PTHR24186:SF50">
    <property type="entry name" value="ANKYRIN REPEAT-CONTAINING PROTEIN ITN1-LIKE ISOFORM X1"/>
    <property type="match status" value="1"/>
</dbReference>
<dbReference type="HOGENOM" id="CLU_260808_0_0_1"/>
<keyword evidence="6 9" id="KW-0472">Membrane</keyword>
<dbReference type="InterPro" id="IPR026961">
    <property type="entry name" value="PGG_dom"/>
</dbReference>
<evidence type="ECO:0000256" key="7">
    <source>
        <dbReference type="PROSITE-ProRule" id="PRU00023"/>
    </source>
</evidence>
<feature type="compositionally biased region" description="Low complexity" evidence="8">
    <location>
        <begin position="72"/>
        <end position="87"/>
    </location>
</feature>
<dbReference type="Gramene" id="OBART11G05860.1">
    <property type="protein sequence ID" value="OBART11G05860.1"/>
    <property type="gene ID" value="OBART11G05860"/>
</dbReference>
<dbReference type="Proteomes" id="UP000026960">
    <property type="component" value="Chromosome 11"/>
</dbReference>
<feature type="transmembrane region" description="Helical" evidence="9">
    <location>
        <begin position="1316"/>
        <end position="1335"/>
    </location>
</feature>
<dbReference type="Pfam" id="PF12796">
    <property type="entry name" value="Ank_2"/>
    <property type="match status" value="1"/>
</dbReference>
<evidence type="ECO:0000313" key="12">
    <source>
        <dbReference type="Proteomes" id="UP000026960"/>
    </source>
</evidence>
<dbReference type="PaxDb" id="65489-OBART11G05860.1"/>
<dbReference type="GO" id="GO:0005886">
    <property type="term" value="C:plasma membrane"/>
    <property type="evidence" value="ECO:0007669"/>
    <property type="project" value="TreeGrafter"/>
</dbReference>
<reference evidence="11" key="1">
    <citation type="journal article" date="2009" name="Rice">
        <title>De Novo Next Generation Sequencing of Plant Genomes.</title>
        <authorList>
            <person name="Rounsley S."/>
            <person name="Marri P.R."/>
            <person name="Yu Y."/>
            <person name="He R."/>
            <person name="Sisneros N."/>
            <person name="Goicoechea J.L."/>
            <person name="Lee S.J."/>
            <person name="Angelova A."/>
            <person name="Kudrna D."/>
            <person name="Luo M."/>
            <person name="Affourtit J."/>
            <person name="Desany B."/>
            <person name="Knight J."/>
            <person name="Niazi F."/>
            <person name="Egholm M."/>
            <person name="Wing R.A."/>
        </authorList>
    </citation>
    <scope>NUCLEOTIDE SEQUENCE [LARGE SCALE GENOMIC DNA]</scope>
    <source>
        <strain evidence="11">cv. IRGC 105608</strain>
    </source>
</reference>
<keyword evidence="2 9" id="KW-0812">Transmembrane</keyword>
<dbReference type="PROSITE" id="PS50088">
    <property type="entry name" value="ANK_REPEAT"/>
    <property type="match status" value="4"/>
</dbReference>
<feature type="repeat" description="ANK" evidence="7">
    <location>
        <begin position="366"/>
        <end position="387"/>
    </location>
</feature>
<dbReference type="PROSITE" id="PS50297">
    <property type="entry name" value="ANK_REP_REGION"/>
    <property type="match status" value="4"/>
</dbReference>
<organism evidence="11">
    <name type="scientific">Oryza barthii</name>
    <dbReference type="NCBI Taxonomy" id="65489"/>
    <lineage>
        <taxon>Eukaryota</taxon>
        <taxon>Viridiplantae</taxon>
        <taxon>Streptophyta</taxon>
        <taxon>Embryophyta</taxon>
        <taxon>Tracheophyta</taxon>
        <taxon>Spermatophyta</taxon>
        <taxon>Magnoliopsida</taxon>
        <taxon>Liliopsida</taxon>
        <taxon>Poales</taxon>
        <taxon>Poaceae</taxon>
        <taxon>BOP clade</taxon>
        <taxon>Oryzoideae</taxon>
        <taxon>Oryzeae</taxon>
        <taxon>Oryzinae</taxon>
        <taxon>Oryza</taxon>
    </lineage>
</organism>
<reference evidence="11" key="2">
    <citation type="submission" date="2015-03" db="UniProtKB">
        <authorList>
            <consortium name="EnsemblPlants"/>
        </authorList>
    </citation>
    <scope>IDENTIFICATION</scope>
</reference>
<evidence type="ECO:0000256" key="9">
    <source>
        <dbReference type="SAM" id="Phobius"/>
    </source>
</evidence>
<dbReference type="eggNOG" id="KOG0504">
    <property type="taxonomic scope" value="Eukaryota"/>
</dbReference>
<dbReference type="EnsemblPlants" id="OBART11G05860.1">
    <property type="protein sequence ID" value="OBART11G05860.1"/>
    <property type="gene ID" value="OBART11G05860"/>
</dbReference>
<keyword evidence="12" id="KW-1185">Reference proteome</keyword>
<feature type="transmembrane region" description="Helical" evidence="9">
    <location>
        <begin position="1355"/>
        <end position="1379"/>
    </location>
</feature>
<feature type="region of interest" description="Disordered" evidence="8">
    <location>
        <begin position="59"/>
        <end position="98"/>
    </location>
</feature>
<keyword evidence="5 7" id="KW-0040">ANK repeat</keyword>
<dbReference type="SMART" id="SM00248">
    <property type="entry name" value="ANK"/>
    <property type="match status" value="9"/>
</dbReference>
<feature type="repeat" description="ANK" evidence="7">
    <location>
        <begin position="813"/>
        <end position="836"/>
    </location>
</feature>
<feature type="transmembrane region" description="Helical" evidence="9">
    <location>
        <begin position="952"/>
        <end position="976"/>
    </location>
</feature>
<feature type="transmembrane region" description="Helical" evidence="9">
    <location>
        <begin position="698"/>
        <end position="720"/>
    </location>
</feature>
<feature type="transmembrane region" description="Helical" evidence="9">
    <location>
        <begin position="997"/>
        <end position="1014"/>
    </location>
</feature>
<dbReference type="Pfam" id="PF00023">
    <property type="entry name" value="Ank"/>
    <property type="match status" value="3"/>
</dbReference>
<dbReference type="SUPFAM" id="SSF48403">
    <property type="entry name" value="Ankyrin repeat"/>
    <property type="match status" value="3"/>
</dbReference>
<feature type="transmembrane region" description="Helical" evidence="9">
    <location>
        <begin position="1086"/>
        <end position="1104"/>
    </location>
</feature>
<feature type="transmembrane region" description="Helical" evidence="9">
    <location>
        <begin position="637"/>
        <end position="654"/>
    </location>
</feature>
<feature type="compositionally biased region" description="Pro residues" evidence="8">
    <location>
        <begin position="88"/>
        <end position="98"/>
    </location>
</feature>
<dbReference type="Pfam" id="PF13962">
    <property type="entry name" value="PGG"/>
    <property type="match status" value="3"/>
</dbReference>
<feature type="transmembrane region" description="Helical" evidence="9">
    <location>
        <begin position="541"/>
        <end position="559"/>
    </location>
</feature>
<dbReference type="Gene3D" id="1.25.40.20">
    <property type="entry name" value="Ankyrin repeat-containing domain"/>
    <property type="match status" value="5"/>
</dbReference>
<feature type="transmembrane region" description="Helical" evidence="9">
    <location>
        <begin position="442"/>
        <end position="460"/>
    </location>
</feature>
<evidence type="ECO:0000256" key="6">
    <source>
        <dbReference type="ARBA" id="ARBA00023136"/>
    </source>
</evidence>
<keyword evidence="3" id="KW-0677">Repeat</keyword>
<evidence type="ECO:0000256" key="8">
    <source>
        <dbReference type="SAM" id="MobiDB-lite"/>
    </source>
</evidence>
<evidence type="ECO:0000256" key="2">
    <source>
        <dbReference type="ARBA" id="ARBA00022692"/>
    </source>
</evidence>
<keyword evidence="4 9" id="KW-1133">Transmembrane helix</keyword>
<feature type="transmembrane region" description="Helical" evidence="9">
    <location>
        <begin position="592"/>
        <end position="616"/>
    </location>
</feature>
<dbReference type="InterPro" id="IPR011539">
    <property type="entry name" value="RHD_DNA_bind_dom"/>
</dbReference>
<evidence type="ECO:0000259" key="10">
    <source>
        <dbReference type="PROSITE" id="PS50254"/>
    </source>
</evidence>
<evidence type="ECO:0000256" key="1">
    <source>
        <dbReference type="ARBA" id="ARBA00004141"/>
    </source>
</evidence>
<dbReference type="InterPro" id="IPR002110">
    <property type="entry name" value="Ankyrin_rpt"/>
</dbReference>
<feature type="repeat" description="ANK" evidence="7">
    <location>
        <begin position="1173"/>
        <end position="1196"/>
    </location>
</feature>
<dbReference type="PANTHER" id="PTHR24186">
    <property type="entry name" value="PROTEIN PHOSPHATASE 1 REGULATORY SUBUNIT"/>
    <property type="match status" value="1"/>
</dbReference>
<feature type="transmembrane region" description="Helical" evidence="9">
    <location>
        <begin position="1020"/>
        <end position="1037"/>
    </location>
</feature>
<dbReference type="GO" id="GO:0003700">
    <property type="term" value="F:DNA-binding transcription factor activity"/>
    <property type="evidence" value="ECO:0007669"/>
    <property type="project" value="InterPro"/>
</dbReference>
<feature type="transmembrane region" description="Helical" evidence="9">
    <location>
        <begin position="660"/>
        <end position="677"/>
    </location>
</feature>
<evidence type="ECO:0000256" key="5">
    <source>
        <dbReference type="ARBA" id="ARBA00023043"/>
    </source>
</evidence>
<name>A0A0D3HJ83_9ORYZ</name>
<evidence type="ECO:0000256" key="3">
    <source>
        <dbReference type="ARBA" id="ARBA00022737"/>
    </source>
</evidence>
<protein>
    <recommendedName>
        <fullName evidence="10">RHD domain-containing protein</fullName>
    </recommendedName>
</protein>
<evidence type="ECO:0000256" key="4">
    <source>
        <dbReference type="ARBA" id="ARBA00022989"/>
    </source>
</evidence>
<feature type="repeat" description="ANK" evidence="7">
    <location>
        <begin position="150"/>
        <end position="171"/>
    </location>
</feature>
<dbReference type="GO" id="GO:0003677">
    <property type="term" value="F:DNA binding"/>
    <property type="evidence" value="ECO:0007669"/>
    <property type="project" value="InterPro"/>
</dbReference>
<dbReference type="InterPro" id="IPR036770">
    <property type="entry name" value="Ankyrin_rpt-contain_sf"/>
</dbReference>
<feature type="transmembrane region" description="Helical" evidence="9">
    <location>
        <begin position="901"/>
        <end position="919"/>
    </location>
</feature>
<feature type="transmembrane region" description="Helical" evidence="9">
    <location>
        <begin position="1058"/>
        <end position="1080"/>
    </location>
</feature>
<comment type="subcellular location">
    <subcellularLocation>
        <location evidence="1">Membrane</location>
        <topology evidence="1">Multi-pass membrane protein</topology>
    </subcellularLocation>
</comment>